<keyword evidence="1" id="KW-0812">Transmembrane</keyword>
<reference evidence="2" key="1">
    <citation type="submission" date="2014-11" db="EMBL/GenBank/DDBJ databases">
        <authorList>
            <person name="Amaro Gonzalez C."/>
        </authorList>
    </citation>
    <scope>NUCLEOTIDE SEQUENCE</scope>
</reference>
<sequence length="55" mass="6497">MSSCFAYYVIYISILTTIYQFTCIIYFYIQISRMGCVWGKLREGVYSKEPQPASY</sequence>
<reference evidence="2" key="2">
    <citation type="journal article" date="2015" name="Fish Shellfish Immunol.">
        <title>Early steps in the European eel (Anguilla anguilla)-Vibrio vulnificus interaction in the gills: Role of the RtxA13 toxin.</title>
        <authorList>
            <person name="Callol A."/>
            <person name="Pajuelo D."/>
            <person name="Ebbesson L."/>
            <person name="Teles M."/>
            <person name="MacKenzie S."/>
            <person name="Amaro C."/>
        </authorList>
    </citation>
    <scope>NUCLEOTIDE SEQUENCE</scope>
</reference>
<keyword evidence="1" id="KW-1133">Transmembrane helix</keyword>
<evidence type="ECO:0000313" key="2">
    <source>
        <dbReference type="EMBL" id="JAH14803.1"/>
    </source>
</evidence>
<accession>A0A0E9QFD7</accession>
<feature type="transmembrane region" description="Helical" evidence="1">
    <location>
        <begin position="6"/>
        <end position="29"/>
    </location>
</feature>
<name>A0A0E9QFD7_ANGAN</name>
<keyword evidence="1" id="KW-0472">Membrane</keyword>
<proteinExistence type="predicted"/>
<evidence type="ECO:0000256" key="1">
    <source>
        <dbReference type="SAM" id="Phobius"/>
    </source>
</evidence>
<dbReference type="AlphaFoldDB" id="A0A0E9QFD7"/>
<organism evidence="2">
    <name type="scientific">Anguilla anguilla</name>
    <name type="common">European freshwater eel</name>
    <name type="synonym">Muraena anguilla</name>
    <dbReference type="NCBI Taxonomy" id="7936"/>
    <lineage>
        <taxon>Eukaryota</taxon>
        <taxon>Metazoa</taxon>
        <taxon>Chordata</taxon>
        <taxon>Craniata</taxon>
        <taxon>Vertebrata</taxon>
        <taxon>Euteleostomi</taxon>
        <taxon>Actinopterygii</taxon>
        <taxon>Neopterygii</taxon>
        <taxon>Teleostei</taxon>
        <taxon>Anguilliformes</taxon>
        <taxon>Anguillidae</taxon>
        <taxon>Anguilla</taxon>
    </lineage>
</organism>
<dbReference type="EMBL" id="GBXM01093774">
    <property type="protein sequence ID" value="JAH14803.1"/>
    <property type="molecule type" value="Transcribed_RNA"/>
</dbReference>
<protein>
    <submittedName>
        <fullName evidence="2">Uncharacterized protein</fullName>
    </submittedName>
</protein>